<dbReference type="RefSeq" id="WP_121576681.1">
    <property type="nucleotide sequence ID" value="NZ_MJLZ01000087.1"/>
</dbReference>
<accession>A0A421DJ85</accession>
<protein>
    <submittedName>
        <fullName evidence="1">Uncharacterized protein</fullName>
    </submittedName>
</protein>
<dbReference type="AlphaFoldDB" id="A0A421DJ85"/>
<proteinExistence type="predicted"/>
<gene>
    <name evidence="1" type="ORF">BIY29_18915</name>
</gene>
<evidence type="ECO:0000313" key="1">
    <source>
        <dbReference type="EMBL" id="RLM17797.1"/>
    </source>
</evidence>
<organism evidence="1 2">
    <name type="scientific">Brenneria alni</name>
    <dbReference type="NCBI Taxonomy" id="71656"/>
    <lineage>
        <taxon>Bacteria</taxon>
        <taxon>Pseudomonadati</taxon>
        <taxon>Pseudomonadota</taxon>
        <taxon>Gammaproteobacteria</taxon>
        <taxon>Enterobacterales</taxon>
        <taxon>Pectobacteriaceae</taxon>
        <taxon>Brenneria</taxon>
    </lineage>
</organism>
<evidence type="ECO:0000313" key="2">
    <source>
        <dbReference type="Proteomes" id="UP000285648"/>
    </source>
</evidence>
<dbReference type="EMBL" id="MJLZ01000087">
    <property type="protein sequence ID" value="RLM17797.1"/>
    <property type="molecule type" value="Genomic_DNA"/>
</dbReference>
<keyword evidence="2" id="KW-1185">Reference proteome</keyword>
<dbReference type="OrthoDB" id="6454097at2"/>
<dbReference type="Proteomes" id="UP000285648">
    <property type="component" value="Unassembled WGS sequence"/>
</dbReference>
<sequence length="166" mass="19246">MESVNFFKKYKPLSLFSFPSGWFSLKNHMYDIDPAVLHLVTDHELSRLEDIFFGEDVFIARCEMPLTNGKNIMAVLSIGCRLMNDDLRELPPHCFYDVEVTLYSIKGKSKNSFFEKKTILSNRYDAAKKASEYMILFSNYIYPDLQDGILDLNGDLEAYFDEGIIH</sequence>
<name>A0A421DJ85_9GAMM</name>
<comment type="caution">
    <text evidence="1">The sequence shown here is derived from an EMBL/GenBank/DDBJ whole genome shotgun (WGS) entry which is preliminary data.</text>
</comment>
<reference evidence="1 2" key="1">
    <citation type="submission" date="2016-09" db="EMBL/GenBank/DDBJ databases">
        <authorList>
            <person name="Doonan J."/>
            <person name="Pachebat J.A."/>
            <person name="Golyshin P.N."/>
            <person name="Denman S."/>
            <person name="Mcdonald J.E."/>
        </authorList>
    </citation>
    <scope>NUCLEOTIDE SEQUENCE [LARGE SCALE GENOMIC DNA]</scope>
    <source>
        <strain evidence="1 2">NCPPB 3934</strain>
    </source>
</reference>